<evidence type="ECO:0000256" key="1">
    <source>
        <dbReference type="ARBA" id="ARBA00004123"/>
    </source>
</evidence>
<proteinExistence type="predicted"/>
<dbReference type="CDD" id="cd00067">
    <property type="entry name" value="GAL4"/>
    <property type="match status" value="1"/>
</dbReference>
<evidence type="ECO:0000256" key="6">
    <source>
        <dbReference type="ARBA" id="ARBA00023163"/>
    </source>
</evidence>
<reference evidence="10" key="1">
    <citation type="submission" date="2021-03" db="EMBL/GenBank/DDBJ databases">
        <title>Revisited historic fungal species revealed as producer of novel bioactive compounds through whole genome sequencing and comparative genomics.</title>
        <authorList>
            <person name="Vignolle G.A."/>
            <person name="Hochenegger N."/>
            <person name="Mach R.L."/>
            <person name="Mach-Aigner A.R."/>
            <person name="Javad Rahimi M."/>
            <person name="Salim K.A."/>
            <person name="Chan C.M."/>
            <person name="Lim L.B.L."/>
            <person name="Cai F."/>
            <person name="Druzhinina I.S."/>
            <person name="U'Ren J.M."/>
            <person name="Derntl C."/>
        </authorList>
    </citation>
    <scope>NUCLEOTIDE SEQUENCE</scope>
    <source>
        <strain evidence="10">TUCIM 5799</strain>
    </source>
</reference>
<dbReference type="Proteomes" id="UP000829685">
    <property type="component" value="Unassembled WGS sequence"/>
</dbReference>
<dbReference type="GO" id="GO:0008270">
    <property type="term" value="F:zinc ion binding"/>
    <property type="evidence" value="ECO:0007669"/>
    <property type="project" value="InterPro"/>
</dbReference>
<evidence type="ECO:0000256" key="5">
    <source>
        <dbReference type="ARBA" id="ARBA00023125"/>
    </source>
</evidence>
<dbReference type="InterPro" id="IPR036864">
    <property type="entry name" value="Zn2-C6_fun-type_DNA-bd_sf"/>
</dbReference>
<evidence type="ECO:0000256" key="8">
    <source>
        <dbReference type="SAM" id="MobiDB-lite"/>
    </source>
</evidence>
<dbReference type="CDD" id="cd12148">
    <property type="entry name" value="fungal_TF_MHR"/>
    <property type="match status" value="1"/>
</dbReference>
<dbReference type="SUPFAM" id="SSF57701">
    <property type="entry name" value="Zn2/Cys6 DNA-binding domain"/>
    <property type="match status" value="1"/>
</dbReference>
<dbReference type="SMART" id="SM00066">
    <property type="entry name" value="GAL4"/>
    <property type="match status" value="1"/>
</dbReference>
<protein>
    <recommendedName>
        <fullName evidence="9">Zn(2)-C6 fungal-type domain-containing protein</fullName>
    </recommendedName>
</protein>
<dbReference type="Pfam" id="PF00172">
    <property type="entry name" value="Zn_clus"/>
    <property type="match status" value="1"/>
</dbReference>
<accession>A0A9Q0AJ25</accession>
<evidence type="ECO:0000256" key="7">
    <source>
        <dbReference type="ARBA" id="ARBA00023242"/>
    </source>
</evidence>
<evidence type="ECO:0000259" key="9">
    <source>
        <dbReference type="PROSITE" id="PS50048"/>
    </source>
</evidence>
<comment type="subcellular location">
    <subcellularLocation>
        <location evidence="1">Nucleus</location>
    </subcellularLocation>
</comment>
<dbReference type="GO" id="GO:0043565">
    <property type="term" value="F:sequence-specific DNA binding"/>
    <property type="evidence" value="ECO:0007669"/>
    <property type="project" value="TreeGrafter"/>
</dbReference>
<dbReference type="GO" id="GO:0005634">
    <property type="term" value="C:nucleus"/>
    <property type="evidence" value="ECO:0007669"/>
    <property type="project" value="UniProtKB-SubCell"/>
</dbReference>
<keyword evidence="5" id="KW-0238">DNA-binding</keyword>
<keyword evidence="6" id="KW-0804">Transcription</keyword>
<dbReference type="Gene3D" id="4.10.240.10">
    <property type="entry name" value="Zn(2)-C6 fungal-type DNA-binding domain"/>
    <property type="match status" value="1"/>
</dbReference>
<dbReference type="GO" id="GO:0000981">
    <property type="term" value="F:DNA-binding transcription factor activity, RNA polymerase II-specific"/>
    <property type="evidence" value="ECO:0007669"/>
    <property type="project" value="InterPro"/>
</dbReference>
<dbReference type="PROSITE" id="PS00463">
    <property type="entry name" value="ZN2_CY6_FUNGAL_1"/>
    <property type="match status" value="1"/>
</dbReference>
<dbReference type="InterPro" id="IPR001138">
    <property type="entry name" value="Zn2Cys6_DnaBD"/>
</dbReference>
<evidence type="ECO:0000256" key="2">
    <source>
        <dbReference type="ARBA" id="ARBA00022723"/>
    </source>
</evidence>
<keyword evidence="3" id="KW-0862">Zinc</keyword>
<feature type="region of interest" description="Disordered" evidence="8">
    <location>
        <begin position="143"/>
        <end position="167"/>
    </location>
</feature>
<name>A0A9Q0AJ25_9PEZI</name>
<evidence type="ECO:0000256" key="3">
    <source>
        <dbReference type="ARBA" id="ARBA00022833"/>
    </source>
</evidence>
<organism evidence="10 11">
    <name type="scientific">Neoarthrinium moseri</name>
    <dbReference type="NCBI Taxonomy" id="1658444"/>
    <lineage>
        <taxon>Eukaryota</taxon>
        <taxon>Fungi</taxon>
        <taxon>Dikarya</taxon>
        <taxon>Ascomycota</taxon>
        <taxon>Pezizomycotina</taxon>
        <taxon>Sordariomycetes</taxon>
        <taxon>Xylariomycetidae</taxon>
        <taxon>Amphisphaeriales</taxon>
        <taxon>Apiosporaceae</taxon>
        <taxon>Neoarthrinium</taxon>
    </lineage>
</organism>
<dbReference type="PROSITE" id="PS50048">
    <property type="entry name" value="ZN2_CY6_FUNGAL_2"/>
    <property type="match status" value="1"/>
</dbReference>
<comment type="caution">
    <text evidence="10">The sequence shown here is derived from an EMBL/GenBank/DDBJ whole genome shotgun (WGS) entry which is preliminary data.</text>
</comment>
<dbReference type="EMBL" id="JAFIMR010000030">
    <property type="protein sequence ID" value="KAI1861122.1"/>
    <property type="molecule type" value="Genomic_DNA"/>
</dbReference>
<evidence type="ECO:0000256" key="4">
    <source>
        <dbReference type="ARBA" id="ARBA00023015"/>
    </source>
</evidence>
<dbReference type="AlphaFoldDB" id="A0A9Q0AJ25"/>
<keyword evidence="4" id="KW-0805">Transcription regulation</keyword>
<feature type="domain" description="Zn(2)-C6 fungal-type" evidence="9">
    <location>
        <begin position="16"/>
        <end position="44"/>
    </location>
</feature>
<dbReference type="PANTHER" id="PTHR47782">
    <property type="entry name" value="ZN(II)2CYS6 TRANSCRIPTION FACTOR (EUROFUNG)-RELATED"/>
    <property type="match status" value="1"/>
</dbReference>
<keyword evidence="11" id="KW-1185">Reference proteome</keyword>
<keyword evidence="2" id="KW-0479">Metal-binding</keyword>
<dbReference type="InterPro" id="IPR052202">
    <property type="entry name" value="Yeast_MetPath_Reg"/>
</dbReference>
<sequence length="278" mass="30455">MTEAPAPNPRKRGRTACTRCKTRKQKCDDQWPICSNCRKAGTPCDKTAVTEDEPPAAYTRALEERVAFLETALNEVGNGQSADEPPPAKRPALTAQHDALGEVVELLSMGNFEAPAYIGSSSGLNLALNLGEMVQATVWNKALPSRRGSRRESETSLGGRPGEQNGSHVITMQELLSHSAEPPSDELGYNILAAYFNQIHPRYPFVDPVEVWALHRDRLSLASTPSTNLNKAQRFGIFKLYMIYAIGAMLLQLTEKHTTSPPEVCHLMSSIGVGDLRI</sequence>
<evidence type="ECO:0000313" key="11">
    <source>
        <dbReference type="Proteomes" id="UP000829685"/>
    </source>
</evidence>
<evidence type="ECO:0000313" key="10">
    <source>
        <dbReference type="EMBL" id="KAI1861122.1"/>
    </source>
</evidence>
<gene>
    <name evidence="10" type="ORF">JX265_009741</name>
</gene>
<dbReference type="GO" id="GO:0045944">
    <property type="term" value="P:positive regulation of transcription by RNA polymerase II"/>
    <property type="evidence" value="ECO:0007669"/>
    <property type="project" value="TreeGrafter"/>
</dbReference>
<keyword evidence="7" id="KW-0539">Nucleus</keyword>
<dbReference type="PANTHER" id="PTHR47782:SF12">
    <property type="entry name" value="ZN(II)2CYS6 TRANSCRIPTION FACTOR (EUROFUNG)"/>
    <property type="match status" value="1"/>
</dbReference>